<evidence type="ECO:0000313" key="2">
    <source>
        <dbReference type="Proteomes" id="UP001183629"/>
    </source>
</evidence>
<dbReference type="Gene3D" id="3.30.460.10">
    <property type="entry name" value="Beta Polymerase, domain 2"/>
    <property type="match status" value="1"/>
</dbReference>
<reference evidence="1 2" key="1">
    <citation type="submission" date="2023-07" db="EMBL/GenBank/DDBJ databases">
        <title>Sequencing the genomes of 1000 actinobacteria strains.</title>
        <authorList>
            <person name="Klenk H.-P."/>
        </authorList>
    </citation>
    <scope>NUCLEOTIDE SEQUENCE [LARGE SCALE GENOMIC DNA]</scope>
    <source>
        <strain evidence="1 2">DSM 44711</strain>
    </source>
</reference>
<dbReference type="SUPFAM" id="SSF81301">
    <property type="entry name" value="Nucleotidyltransferase"/>
    <property type="match status" value="1"/>
</dbReference>
<gene>
    <name evidence="1" type="ORF">J2S44_001439</name>
</gene>
<name>A0AAE3ZM12_9ACTN</name>
<comment type="caution">
    <text evidence="1">The sequence shown here is derived from an EMBL/GenBank/DDBJ whole genome shotgun (WGS) entry which is preliminary data.</text>
</comment>
<protein>
    <submittedName>
        <fullName evidence="1">Uncharacterized protein</fullName>
    </submittedName>
</protein>
<organism evidence="1 2">
    <name type="scientific">Catenuloplanes niger</name>
    <dbReference type="NCBI Taxonomy" id="587534"/>
    <lineage>
        <taxon>Bacteria</taxon>
        <taxon>Bacillati</taxon>
        <taxon>Actinomycetota</taxon>
        <taxon>Actinomycetes</taxon>
        <taxon>Micromonosporales</taxon>
        <taxon>Micromonosporaceae</taxon>
        <taxon>Catenuloplanes</taxon>
    </lineage>
</organism>
<dbReference type="AlphaFoldDB" id="A0AAE3ZM12"/>
<evidence type="ECO:0000313" key="1">
    <source>
        <dbReference type="EMBL" id="MDR7321189.1"/>
    </source>
</evidence>
<dbReference type="Proteomes" id="UP001183629">
    <property type="component" value="Unassembled WGS sequence"/>
</dbReference>
<dbReference type="RefSeq" id="WP_310410026.1">
    <property type="nucleotide sequence ID" value="NZ_JAVDYC010000001.1"/>
</dbReference>
<dbReference type="InterPro" id="IPR043519">
    <property type="entry name" value="NT_sf"/>
</dbReference>
<accession>A0AAE3ZM12</accession>
<dbReference type="EMBL" id="JAVDYC010000001">
    <property type="protein sequence ID" value="MDR7321189.1"/>
    <property type="molecule type" value="Genomic_DNA"/>
</dbReference>
<proteinExistence type="predicted"/>
<keyword evidence="2" id="KW-1185">Reference proteome</keyword>
<sequence>MLPQERLIARVHEACAADPRLTAALTYGSFPAGAGDAHSDVEFWLFFAETPPDARSWLDALGPVATPAAIAGTWRHGRWCWHRLAADAVPDALFAELDAALTP</sequence>